<name>A0A6B8MWR0_KLEOX</name>
<dbReference type="CDD" id="cd03801">
    <property type="entry name" value="GT4_PimA-like"/>
    <property type="match status" value="1"/>
</dbReference>
<dbReference type="GO" id="GO:0016757">
    <property type="term" value="F:glycosyltransferase activity"/>
    <property type="evidence" value="ECO:0007669"/>
    <property type="project" value="InterPro"/>
</dbReference>
<dbReference type="Proteomes" id="UP000427108">
    <property type="component" value="Chromosome"/>
</dbReference>
<dbReference type="Gene3D" id="3.40.50.2000">
    <property type="entry name" value="Glycogen Phosphorylase B"/>
    <property type="match status" value="2"/>
</dbReference>
<dbReference type="Pfam" id="PF00534">
    <property type="entry name" value="Glycos_transf_1"/>
    <property type="match status" value="1"/>
</dbReference>
<evidence type="ECO:0000313" key="3">
    <source>
        <dbReference type="Proteomes" id="UP000427108"/>
    </source>
</evidence>
<dbReference type="RefSeq" id="WP_154681183.1">
    <property type="nucleotide sequence ID" value="NZ_CP046115.1"/>
</dbReference>
<dbReference type="AlphaFoldDB" id="A0A6B8MWR0"/>
<sequence>MIFLINLPPPLHGMSFINAKLLKLANDKGLNVCVVNTTPSKEIKVNILRKFVKHSYIFISFVRTLIRVKEDKILYRPINGGKGQLIDVAYMLMANFFKYKIYIHHHSYNYLNKKSKIFTVLSILLRSNTTHIVLSVDMQKKLNEIYNIKENEIIVLSNIGFIEDGPSVNNKKNIEVERIVISYMANVTVEKGIDIFIKTCKLIDKHNPGEYEYRIAGPISDVNTQILVDEFISSCINAFYVGPVYGEEKEKFLSTSDIFYFPSKYKNEAEPLVLYEAASCGCLVIGSQVGSMRAAIAHICGESFPLTIDSDEVAINNFVLQVFYFITSMRRDDIYARKELSKQSFNQSRLLNLDRIDNLLDQLKQ</sequence>
<evidence type="ECO:0000313" key="2">
    <source>
        <dbReference type="EMBL" id="QGN38813.1"/>
    </source>
</evidence>
<dbReference type="GO" id="GO:1901135">
    <property type="term" value="P:carbohydrate derivative metabolic process"/>
    <property type="evidence" value="ECO:0007669"/>
    <property type="project" value="UniProtKB-ARBA"/>
</dbReference>
<dbReference type="EMBL" id="CP046115">
    <property type="protein sequence ID" value="QGN38813.1"/>
    <property type="molecule type" value="Genomic_DNA"/>
</dbReference>
<proteinExistence type="predicted"/>
<evidence type="ECO:0000259" key="1">
    <source>
        <dbReference type="Pfam" id="PF00534"/>
    </source>
</evidence>
<dbReference type="InterPro" id="IPR001296">
    <property type="entry name" value="Glyco_trans_1"/>
</dbReference>
<organism evidence="2 3">
    <name type="scientific">Klebsiella oxytoca</name>
    <dbReference type="NCBI Taxonomy" id="571"/>
    <lineage>
        <taxon>Bacteria</taxon>
        <taxon>Pseudomonadati</taxon>
        <taxon>Pseudomonadota</taxon>
        <taxon>Gammaproteobacteria</taxon>
        <taxon>Enterobacterales</taxon>
        <taxon>Enterobacteriaceae</taxon>
        <taxon>Klebsiella/Raoultella group</taxon>
        <taxon>Klebsiella</taxon>
    </lineage>
</organism>
<feature type="domain" description="Glycosyl transferase family 1" evidence="1">
    <location>
        <begin position="170"/>
        <end position="298"/>
    </location>
</feature>
<keyword evidence="2" id="KW-0808">Transferase</keyword>
<dbReference type="PANTHER" id="PTHR12526">
    <property type="entry name" value="GLYCOSYLTRANSFERASE"/>
    <property type="match status" value="1"/>
</dbReference>
<accession>A0A6B8MWR0</accession>
<dbReference type="OrthoDB" id="9792269at2"/>
<dbReference type="PANTHER" id="PTHR12526:SF638">
    <property type="entry name" value="SPORE COAT PROTEIN SA"/>
    <property type="match status" value="1"/>
</dbReference>
<dbReference type="SUPFAM" id="SSF53756">
    <property type="entry name" value="UDP-Glycosyltransferase/glycogen phosphorylase"/>
    <property type="match status" value="1"/>
</dbReference>
<protein>
    <submittedName>
        <fullName evidence="2">Glycosyltransferase</fullName>
    </submittedName>
</protein>
<reference evidence="2 3" key="1">
    <citation type="submission" date="2019-11" db="EMBL/GenBank/DDBJ databases">
        <title>Isolation and Application of One Kind of P-Hydroxybenzoic Acid Degrading Bacterium in Mitigating Cropping Obstacle of Cucumber.</title>
        <authorList>
            <person name="Wu F."/>
            <person name="An Y."/>
        </authorList>
    </citation>
    <scope>NUCLEOTIDE SEQUENCE [LARGE SCALE GENOMIC DNA]</scope>
    <source>
        <strain evidence="2 3">P620</strain>
    </source>
</reference>
<gene>
    <name evidence="2" type="ORF">GJ746_16600</name>
</gene>